<dbReference type="InterPro" id="IPR013154">
    <property type="entry name" value="ADH-like_N"/>
</dbReference>
<evidence type="ECO:0000256" key="2">
    <source>
        <dbReference type="ARBA" id="ARBA00022723"/>
    </source>
</evidence>
<dbReference type="InterPro" id="IPR011032">
    <property type="entry name" value="GroES-like_sf"/>
</dbReference>
<name>A0ABT4Q1I8_9MYCO</name>
<dbReference type="Pfam" id="PF08240">
    <property type="entry name" value="ADH_N"/>
    <property type="match status" value="1"/>
</dbReference>
<dbReference type="InterPro" id="IPR036291">
    <property type="entry name" value="NAD(P)-bd_dom_sf"/>
</dbReference>
<protein>
    <submittedName>
        <fullName evidence="7">Alcohol dehydrogenase catalytic domain-containing protein</fullName>
    </submittedName>
</protein>
<dbReference type="SUPFAM" id="SSF51735">
    <property type="entry name" value="NAD(P)-binding Rossmann-fold domains"/>
    <property type="match status" value="1"/>
</dbReference>
<evidence type="ECO:0000313" key="8">
    <source>
        <dbReference type="Proteomes" id="UP001142153"/>
    </source>
</evidence>
<evidence type="ECO:0000259" key="6">
    <source>
        <dbReference type="SMART" id="SM00829"/>
    </source>
</evidence>
<evidence type="ECO:0000256" key="5">
    <source>
        <dbReference type="RuleBase" id="RU361277"/>
    </source>
</evidence>
<gene>
    <name evidence="7" type="ORF">O6P37_28000</name>
</gene>
<dbReference type="PANTHER" id="PTHR42813:SF2">
    <property type="entry name" value="DEHYDROGENASE, ZINC-CONTAINING, PUTATIVE (AFU_ORTHOLOGUE AFUA_2G02810)-RELATED"/>
    <property type="match status" value="1"/>
</dbReference>
<comment type="similarity">
    <text evidence="5">Belongs to the zinc-containing alcohol dehydrogenase family.</text>
</comment>
<dbReference type="EMBL" id="JAPZPY010000020">
    <property type="protein sequence ID" value="MCZ8382721.1"/>
    <property type="molecule type" value="Genomic_DNA"/>
</dbReference>
<proteinExistence type="inferred from homology"/>
<dbReference type="Gene3D" id="3.40.50.720">
    <property type="entry name" value="NAD(P)-binding Rossmann-like Domain"/>
    <property type="match status" value="1"/>
</dbReference>
<sequence>MRSVIIDGPATIRVDDRPDPVLPGPDGAVVAVSASGICGSDLHFYEGDYPMFEPVALGHEAVGTVVDIGPDVRTVRVGDRVLVSSVAGCGHCAGCATLDPIRCHSGPQIFGAGVLGGAQSELLAVPAADFQLLAVPEGIDDEQALLLTDNLATGWAAAQRADFPAGGTVAVIGLGAVGLCAVRSALFQGAATVLAVDPVPQRRDRAAAMGATPVAPSATAAAMEHSGGRGVDAVIDAVGNDTTMADALTAVRAGGTVSVVGVHDLAPFPFPATMALLRSVTLRMTTAPVQQTWPQLIPLLQAGRLRVDGIFTTELPLDSASDGYRAVAARSGDVVKVLLRT</sequence>
<keyword evidence="4" id="KW-0560">Oxidoreductase</keyword>
<feature type="domain" description="Enoyl reductase (ER)" evidence="6">
    <location>
        <begin position="8"/>
        <end position="339"/>
    </location>
</feature>
<dbReference type="PROSITE" id="PS00059">
    <property type="entry name" value="ADH_ZINC"/>
    <property type="match status" value="1"/>
</dbReference>
<dbReference type="Pfam" id="PF00107">
    <property type="entry name" value="ADH_zinc_N"/>
    <property type="match status" value="1"/>
</dbReference>
<evidence type="ECO:0000313" key="7">
    <source>
        <dbReference type="EMBL" id="MCZ8382721.1"/>
    </source>
</evidence>
<evidence type="ECO:0000256" key="1">
    <source>
        <dbReference type="ARBA" id="ARBA00001947"/>
    </source>
</evidence>
<dbReference type="InterPro" id="IPR013149">
    <property type="entry name" value="ADH-like_C"/>
</dbReference>
<dbReference type="InterPro" id="IPR020843">
    <property type="entry name" value="ER"/>
</dbReference>
<dbReference type="SMART" id="SM00829">
    <property type="entry name" value="PKS_ER"/>
    <property type="match status" value="1"/>
</dbReference>
<evidence type="ECO:0000256" key="4">
    <source>
        <dbReference type="ARBA" id="ARBA00023002"/>
    </source>
</evidence>
<comment type="cofactor">
    <cofactor evidence="1 5">
        <name>Zn(2+)</name>
        <dbReference type="ChEBI" id="CHEBI:29105"/>
    </cofactor>
</comment>
<dbReference type="PANTHER" id="PTHR42813">
    <property type="entry name" value="ZINC-TYPE ALCOHOL DEHYDROGENASE-LIKE"/>
    <property type="match status" value="1"/>
</dbReference>
<accession>A0ABT4Q1I8</accession>
<evidence type="ECO:0000256" key="3">
    <source>
        <dbReference type="ARBA" id="ARBA00022833"/>
    </source>
</evidence>
<reference evidence="7" key="1">
    <citation type="submission" date="2022-12" db="EMBL/GenBank/DDBJ databases">
        <authorList>
            <person name="Deng Y."/>
            <person name="Zhang Y.-Q."/>
        </authorList>
    </citation>
    <scope>NUCLEOTIDE SEQUENCE</scope>
    <source>
        <strain evidence="7">CPCC 205372</strain>
    </source>
</reference>
<dbReference type="RefSeq" id="WP_269897142.1">
    <property type="nucleotide sequence ID" value="NZ_JAPZPY010000020.1"/>
</dbReference>
<keyword evidence="2 5" id="KW-0479">Metal-binding</keyword>
<organism evidence="7 8">
    <name type="scientific">Mycobacterium hippophais</name>
    <dbReference type="NCBI Taxonomy" id="3016340"/>
    <lineage>
        <taxon>Bacteria</taxon>
        <taxon>Bacillati</taxon>
        <taxon>Actinomycetota</taxon>
        <taxon>Actinomycetes</taxon>
        <taxon>Mycobacteriales</taxon>
        <taxon>Mycobacteriaceae</taxon>
        <taxon>Mycobacterium</taxon>
    </lineage>
</organism>
<keyword evidence="8" id="KW-1185">Reference proteome</keyword>
<dbReference type="SUPFAM" id="SSF50129">
    <property type="entry name" value="GroES-like"/>
    <property type="match status" value="1"/>
</dbReference>
<keyword evidence="3 5" id="KW-0862">Zinc</keyword>
<dbReference type="Proteomes" id="UP001142153">
    <property type="component" value="Unassembled WGS sequence"/>
</dbReference>
<dbReference type="Gene3D" id="3.90.180.10">
    <property type="entry name" value="Medium-chain alcohol dehydrogenases, catalytic domain"/>
    <property type="match status" value="1"/>
</dbReference>
<dbReference type="InterPro" id="IPR002328">
    <property type="entry name" value="ADH_Zn_CS"/>
</dbReference>
<comment type="caution">
    <text evidence="7">The sequence shown here is derived from an EMBL/GenBank/DDBJ whole genome shotgun (WGS) entry which is preliminary data.</text>
</comment>